<sequence length="306" mass="33531">MTDNHNHPHTQGYKEAEMTDIENRDLHKQAPFANIVTDTNLVQIAKLSAAALDSSIASINRPTIPRETQESLFQAVSAIAEARQKIQQDWVANLSKIQIQLPPIVFTPEMRRNLTSTTSILNTTVLSHIQQTSLAISNNSELISSLTQTMSKLHLLNEDLNKRLAKSIAAIDFSPILREYDATIKASDTSATPLGLDLEQLIYTQTLPIDATAGPEAYVIIKKDAPELAASIDVAADKANTGLLSKTIVRYSLAFSMLFIIAMAILVGNNNIKILPPEWTAWIRSITQIGLDGIPFAFMIGKGDSE</sequence>
<keyword evidence="1" id="KW-1133">Transmembrane helix</keyword>
<reference evidence="2 3" key="1">
    <citation type="submission" date="2019-06" db="EMBL/GenBank/DDBJ databases">
        <title>Draft genome sequence of Actinomyces oris CCUG 34288T.</title>
        <authorList>
            <person name="Salva-Serra F."/>
            <person name="Cardew S."/>
            <person name="Moore E."/>
        </authorList>
    </citation>
    <scope>NUCLEOTIDE SEQUENCE [LARGE SCALE GENOMIC DNA]</scope>
    <source>
        <strain evidence="2 3">CCUG 34288</strain>
    </source>
</reference>
<name>A0A508BI99_9ACTO</name>
<proteinExistence type="predicted"/>
<accession>A0A508BI99</accession>
<gene>
    <name evidence="2" type="ORF">FK267_07795</name>
</gene>
<keyword evidence="1" id="KW-0472">Membrane</keyword>
<evidence type="ECO:0000256" key="1">
    <source>
        <dbReference type="SAM" id="Phobius"/>
    </source>
</evidence>
<evidence type="ECO:0000313" key="2">
    <source>
        <dbReference type="EMBL" id="TQD60341.1"/>
    </source>
</evidence>
<keyword evidence="1" id="KW-0812">Transmembrane</keyword>
<feature type="transmembrane region" description="Helical" evidence="1">
    <location>
        <begin position="248"/>
        <end position="267"/>
    </location>
</feature>
<dbReference type="AlphaFoldDB" id="A0A508BI99"/>
<dbReference type="Proteomes" id="UP000317942">
    <property type="component" value="Unassembled WGS sequence"/>
</dbReference>
<dbReference type="GeneID" id="64212460"/>
<evidence type="ECO:0000313" key="3">
    <source>
        <dbReference type="Proteomes" id="UP000317942"/>
    </source>
</evidence>
<comment type="caution">
    <text evidence="2">The sequence shown here is derived from an EMBL/GenBank/DDBJ whole genome shotgun (WGS) entry which is preliminary data.</text>
</comment>
<dbReference type="RefSeq" id="WP_141406859.1">
    <property type="nucleotide sequence ID" value="NZ_CP066060.1"/>
</dbReference>
<dbReference type="EMBL" id="VICC01000006">
    <property type="protein sequence ID" value="TQD60341.1"/>
    <property type="molecule type" value="Genomic_DNA"/>
</dbReference>
<protein>
    <submittedName>
        <fullName evidence="2">Uncharacterized protein</fullName>
    </submittedName>
</protein>
<organism evidence="2 3">
    <name type="scientific">Actinomyces oris</name>
    <dbReference type="NCBI Taxonomy" id="544580"/>
    <lineage>
        <taxon>Bacteria</taxon>
        <taxon>Bacillati</taxon>
        <taxon>Actinomycetota</taxon>
        <taxon>Actinomycetes</taxon>
        <taxon>Actinomycetales</taxon>
        <taxon>Actinomycetaceae</taxon>
        <taxon>Actinomyces</taxon>
    </lineage>
</organism>